<reference evidence="3" key="2">
    <citation type="submission" date="2024-10" db="UniProtKB">
        <authorList>
            <consortium name="EnsemblProtists"/>
        </authorList>
    </citation>
    <scope>IDENTIFICATION</scope>
</reference>
<evidence type="ECO:0000259" key="2">
    <source>
        <dbReference type="PROSITE" id="PS50013"/>
    </source>
</evidence>
<feature type="domain" description="Chromo" evidence="2">
    <location>
        <begin position="153"/>
        <end position="221"/>
    </location>
</feature>
<organism evidence="3 4">
    <name type="scientific">Emiliania huxleyi (strain CCMP1516)</name>
    <dbReference type="NCBI Taxonomy" id="280463"/>
    <lineage>
        <taxon>Eukaryota</taxon>
        <taxon>Haptista</taxon>
        <taxon>Haptophyta</taxon>
        <taxon>Prymnesiophyceae</taxon>
        <taxon>Isochrysidales</taxon>
        <taxon>Noelaerhabdaceae</taxon>
        <taxon>Emiliania</taxon>
    </lineage>
</organism>
<dbReference type="KEGG" id="ehx:EMIHUDRAFT_200420"/>
<dbReference type="Pfam" id="PF00385">
    <property type="entry name" value="Chromo"/>
    <property type="match status" value="1"/>
</dbReference>
<dbReference type="Proteomes" id="UP000013827">
    <property type="component" value="Unassembled WGS sequence"/>
</dbReference>
<evidence type="ECO:0000313" key="4">
    <source>
        <dbReference type="Proteomes" id="UP000013827"/>
    </source>
</evidence>
<dbReference type="PaxDb" id="2903-EOD38030"/>
<sequence length="221" mass="25207">MPKNPAQYHAESTLPVLKDWVHGRELKYRGVCPLLEAKVKEQSTAGKRPPETCFWSTLLEEPIMGIEEFAETPAILHELLEFRVRVITLSGRRVHVPKLFYQEKQHAEEDSGHSSDRWSSDPGVEANDLEDGDSGCDGDGVLNGWQWEASEKFDIERILDSKVETVGKGKKRVEVTYYLILWKGYPPDVSTWEPESQIHDDLIDAYEAELDAAWCESHLRA</sequence>
<dbReference type="PROSITE" id="PS50013">
    <property type="entry name" value="CHROMO_2"/>
    <property type="match status" value="1"/>
</dbReference>
<dbReference type="RefSeq" id="XP_005790459.1">
    <property type="nucleotide sequence ID" value="XM_005790402.1"/>
</dbReference>
<dbReference type="EnsemblProtists" id="EOD38030">
    <property type="protein sequence ID" value="EOD38030"/>
    <property type="gene ID" value="EMIHUDRAFT_200420"/>
</dbReference>
<dbReference type="AlphaFoldDB" id="A0A0D3KQJ5"/>
<evidence type="ECO:0000313" key="3">
    <source>
        <dbReference type="EnsemblProtists" id="EOD38030"/>
    </source>
</evidence>
<feature type="compositionally biased region" description="Basic and acidic residues" evidence="1">
    <location>
        <begin position="105"/>
        <end position="119"/>
    </location>
</feature>
<dbReference type="HOGENOM" id="CLU_1252673_0_0_1"/>
<feature type="region of interest" description="Disordered" evidence="1">
    <location>
        <begin position="105"/>
        <end position="135"/>
    </location>
</feature>
<dbReference type="InterPro" id="IPR000953">
    <property type="entry name" value="Chromo/chromo_shadow_dom"/>
</dbReference>
<reference evidence="4" key="1">
    <citation type="journal article" date="2013" name="Nature">
        <title>Pan genome of the phytoplankton Emiliania underpins its global distribution.</title>
        <authorList>
            <person name="Read B.A."/>
            <person name="Kegel J."/>
            <person name="Klute M.J."/>
            <person name="Kuo A."/>
            <person name="Lefebvre S.C."/>
            <person name="Maumus F."/>
            <person name="Mayer C."/>
            <person name="Miller J."/>
            <person name="Monier A."/>
            <person name="Salamov A."/>
            <person name="Young J."/>
            <person name="Aguilar M."/>
            <person name="Claverie J.M."/>
            <person name="Frickenhaus S."/>
            <person name="Gonzalez K."/>
            <person name="Herman E.K."/>
            <person name="Lin Y.C."/>
            <person name="Napier J."/>
            <person name="Ogata H."/>
            <person name="Sarno A.F."/>
            <person name="Shmutz J."/>
            <person name="Schroeder D."/>
            <person name="de Vargas C."/>
            <person name="Verret F."/>
            <person name="von Dassow P."/>
            <person name="Valentin K."/>
            <person name="Van de Peer Y."/>
            <person name="Wheeler G."/>
            <person name="Dacks J.B."/>
            <person name="Delwiche C.F."/>
            <person name="Dyhrman S.T."/>
            <person name="Glockner G."/>
            <person name="John U."/>
            <person name="Richards T."/>
            <person name="Worden A.Z."/>
            <person name="Zhang X."/>
            <person name="Grigoriev I.V."/>
            <person name="Allen A.E."/>
            <person name="Bidle K."/>
            <person name="Borodovsky M."/>
            <person name="Bowler C."/>
            <person name="Brownlee C."/>
            <person name="Cock J.M."/>
            <person name="Elias M."/>
            <person name="Gladyshev V.N."/>
            <person name="Groth M."/>
            <person name="Guda C."/>
            <person name="Hadaegh A."/>
            <person name="Iglesias-Rodriguez M.D."/>
            <person name="Jenkins J."/>
            <person name="Jones B.M."/>
            <person name="Lawson T."/>
            <person name="Leese F."/>
            <person name="Lindquist E."/>
            <person name="Lobanov A."/>
            <person name="Lomsadze A."/>
            <person name="Malik S.B."/>
            <person name="Marsh M.E."/>
            <person name="Mackinder L."/>
            <person name="Mock T."/>
            <person name="Mueller-Roeber B."/>
            <person name="Pagarete A."/>
            <person name="Parker M."/>
            <person name="Probert I."/>
            <person name="Quesneville H."/>
            <person name="Raines C."/>
            <person name="Rensing S.A."/>
            <person name="Riano-Pachon D.M."/>
            <person name="Richier S."/>
            <person name="Rokitta S."/>
            <person name="Shiraiwa Y."/>
            <person name="Soanes D.M."/>
            <person name="van der Giezen M."/>
            <person name="Wahlund T.M."/>
            <person name="Williams B."/>
            <person name="Wilson W."/>
            <person name="Wolfe G."/>
            <person name="Wurch L.L."/>
        </authorList>
    </citation>
    <scope>NUCLEOTIDE SEQUENCE</scope>
</reference>
<dbReference type="InterPro" id="IPR023780">
    <property type="entry name" value="Chromo_domain"/>
</dbReference>
<proteinExistence type="predicted"/>
<dbReference type="InterPro" id="IPR016197">
    <property type="entry name" value="Chromo-like_dom_sf"/>
</dbReference>
<dbReference type="CDD" id="cd00024">
    <property type="entry name" value="CD_CSD"/>
    <property type="match status" value="1"/>
</dbReference>
<protein>
    <recommendedName>
        <fullName evidence="2">Chromo domain-containing protein</fullName>
    </recommendedName>
</protein>
<dbReference type="Gene3D" id="2.40.50.40">
    <property type="match status" value="1"/>
</dbReference>
<keyword evidence="4" id="KW-1185">Reference proteome</keyword>
<dbReference type="GeneID" id="17283300"/>
<dbReference type="SUPFAM" id="SSF54160">
    <property type="entry name" value="Chromo domain-like"/>
    <property type="match status" value="1"/>
</dbReference>
<name>A0A0D3KQJ5_EMIH1</name>
<accession>A0A0D3KQJ5</accession>
<evidence type="ECO:0000256" key="1">
    <source>
        <dbReference type="SAM" id="MobiDB-lite"/>
    </source>
</evidence>
<dbReference type="SMART" id="SM00298">
    <property type="entry name" value="CHROMO"/>
    <property type="match status" value="1"/>
</dbReference>